<feature type="region of interest" description="Disordered" evidence="6">
    <location>
        <begin position="342"/>
        <end position="363"/>
    </location>
</feature>
<feature type="domain" description="Rhodopsin" evidence="8">
    <location>
        <begin position="23"/>
        <end position="260"/>
    </location>
</feature>
<organism evidence="9">
    <name type="scientific">Rosellinia necatrix</name>
    <name type="common">White root-rot fungus</name>
    <dbReference type="NCBI Taxonomy" id="77044"/>
    <lineage>
        <taxon>Eukaryota</taxon>
        <taxon>Fungi</taxon>
        <taxon>Dikarya</taxon>
        <taxon>Ascomycota</taxon>
        <taxon>Pezizomycotina</taxon>
        <taxon>Sordariomycetes</taxon>
        <taxon>Xylariomycetidae</taxon>
        <taxon>Xylariales</taxon>
        <taxon>Xylariaceae</taxon>
        <taxon>Rosellinia</taxon>
    </lineage>
</organism>
<feature type="transmembrane region" description="Helical" evidence="7">
    <location>
        <begin position="174"/>
        <end position="193"/>
    </location>
</feature>
<comment type="similarity">
    <text evidence="5">Belongs to the SAT4 family.</text>
</comment>
<evidence type="ECO:0000256" key="3">
    <source>
        <dbReference type="ARBA" id="ARBA00022989"/>
    </source>
</evidence>
<dbReference type="AlphaFoldDB" id="A0A1S7UNU4"/>
<evidence type="ECO:0000256" key="7">
    <source>
        <dbReference type="SAM" id="Phobius"/>
    </source>
</evidence>
<keyword evidence="3 7" id="KW-1133">Transmembrane helix</keyword>
<evidence type="ECO:0000313" key="10">
    <source>
        <dbReference type="Proteomes" id="UP000054516"/>
    </source>
</evidence>
<evidence type="ECO:0000256" key="4">
    <source>
        <dbReference type="ARBA" id="ARBA00023136"/>
    </source>
</evidence>
<evidence type="ECO:0000256" key="5">
    <source>
        <dbReference type="ARBA" id="ARBA00038359"/>
    </source>
</evidence>
<feature type="compositionally biased region" description="Basic and acidic residues" evidence="6">
    <location>
        <begin position="353"/>
        <end position="363"/>
    </location>
</feature>
<evidence type="ECO:0000256" key="1">
    <source>
        <dbReference type="ARBA" id="ARBA00004141"/>
    </source>
</evidence>
<comment type="subcellular location">
    <subcellularLocation>
        <location evidence="1">Membrane</location>
        <topology evidence="1">Multi-pass membrane protein</topology>
    </subcellularLocation>
</comment>
<accession>A0A1S7UNU4</accession>
<keyword evidence="10" id="KW-1185">Reference proteome</keyword>
<gene>
    <name evidence="9" type="ORF">SAMD00023353_2200360</name>
</gene>
<dbReference type="Proteomes" id="UP000054516">
    <property type="component" value="Unassembled WGS sequence"/>
</dbReference>
<evidence type="ECO:0000313" key="9">
    <source>
        <dbReference type="EMBL" id="GAP85107.2"/>
    </source>
</evidence>
<dbReference type="PANTHER" id="PTHR33048:SF149">
    <property type="entry name" value="UBID FAMILY DECARBOXYLASE"/>
    <property type="match status" value="1"/>
</dbReference>
<evidence type="ECO:0000256" key="2">
    <source>
        <dbReference type="ARBA" id="ARBA00022692"/>
    </source>
</evidence>
<dbReference type="InterPro" id="IPR052337">
    <property type="entry name" value="SAT4-like"/>
</dbReference>
<keyword evidence="4 7" id="KW-0472">Membrane</keyword>
<reference evidence="9" key="1">
    <citation type="submission" date="2016-03" db="EMBL/GenBank/DDBJ databases">
        <title>Draft genome sequence of Rosellinia necatrix.</title>
        <authorList>
            <person name="Kanematsu S."/>
        </authorList>
    </citation>
    <scope>NUCLEOTIDE SEQUENCE [LARGE SCALE GENOMIC DNA]</scope>
    <source>
        <strain evidence="9">W97</strain>
    </source>
</reference>
<dbReference type="STRING" id="77044.A0A1S7UNU4"/>
<feature type="transmembrane region" description="Helical" evidence="7">
    <location>
        <begin position="126"/>
        <end position="145"/>
    </location>
</feature>
<feature type="transmembrane region" description="Helical" evidence="7">
    <location>
        <begin position="12"/>
        <end position="30"/>
    </location>
</feature>
<proteinExistence type="inferred from homology"/>
<evidence type="ECO:0000259" key="8">
    <source>
        <dbReference type="Pfam" id="PF20684"/>
    </source>
</evidence>
<dbReference type="PANTHER" id="PTHR33048">
    <property type="entry name" value="PTH11-LIKE INTEGRAL MEMBRANE PROTEIN (AFU_ORTHOLOGUE AFUA_5G11245)"/>
    <property type="match status" value="1"/>
</dbReference>
<dbReference type="InterPro" id="IPR049326">
    <property type="entry name" value="Rhodopsin_dom_fungi"/>
</dbReference>
<dbReference type="OMA" id="EHMQMIT"/>
<feature type="transmembrane region" description="Helical" evidence="7">
    <location>
        <begin position="205"/>
        <end position="225"/>
    </location>
</feature>
<evidence type="ECO:0000256" key="6">
    <source>
        <dbReference type="SAM" id="MobiDB-lite"/>
    </source>
</evidence>
<sequence length="363" mass="40387">MGTTLVVESSIWYALTAVVVAARIASRRVLLGSIKKFQTDDVLMLVAVVSDTILMVAINILATKDSNLIDPNHPPTLTAEDIEQRTLGSKLVLAVEQTQIITTWLVKACLLLMYSRLATQKICMKLVAGYVAFGFVLMEILYFAVWCRPFNQYWAVPPDNIQCSAATNHLITNAVLNISSDIFILLIPLPIFLQINIAPRKKAVLCCVFALGLFTIGAAVANKYYSFSEPWGSEWTYWYIRESSTALIVSNIPFLWTTLRFCFRLSSFAESRSGKVNTPAGGLATAYGHNTKGVNHNTIISRGSHAADLASNFQPLHSRSDSKYYNDHVPLKIYKRQEIHVTSEMSDGSEPSRPSKDHVSFRV</sequence>
<feature type="transmembrane region" description="Helical" evidence="7">
    <location>
        <begin position="245"/>
        <end position="263"/>
    </location>
</feature>
<dbReference type="GO" id="GO:0016020">
    <property type="term" value="C:membrane"/>
    <property type="evidence" value="ECO:0007669"/>
    <property type="project" value="UniProtKB-SubCell"/>
</dbReference>
<dbReference type="EMBL" id="DF977467">
    <property type="protein sequence ID" value="GAP85107.2"/>
    <property type="molecule type" value="Genomic_DNA"/>
</dbReference>
<dbReference type="Pfam" id="PF20684">
    <property type="entry name" value="Fung_rhodopsin"/>
    <property type="match status" value="1"/>
</dbReference>
<keyword evidence="2 7" id="KW-0812">Transmembrane</keyword>
<dbReference type="OrthoDB" id="3903189at2759"/>
<feature type="transmembrane region" description="Helical" evidence="7">
    <location>
        <begin position="42"/>
        <end position="62"/>
    </location>
</feature>
<name>A0A1S7UNU4_ROSNE</name>
<protein>
    <submittedName>
        <fullName evidence="9">Putative family decarboxylase</fullName>
    </submittedName>
</protein>